<evidence type="ECO:0000313" key="1">
    <source>
        <dbReference type="EMBL" id="RHL35270.1"/>
    </source>
</evidence>
<proteinExistence type="predicted"/>
<dbReference type="AlphaFoldDB" id="A0AA93BMM0"/>
<dbReference type="Proteomes" id="UP000283672">
    <property type="component" value="Unassembled WGS sequence"/>
</dbReference>
<dbReference type="EMBL" id="QROP01000035">
    <property type="protein sequence ID" value="RHL35270.1"/>
    <property type="molecule type" value="Genomic_DNA"/>
</dbReference>
<protein>
    <submittedName>
        <fullName evidence="1">Uncharacterized protein</fullName>
    </submittedName>
</protein>
<gene>
    <name evidence="1" type="ORF">DW026_11685</name>
</gene>
<sequence length="62" mass="7423">MFLCFECKVTKKISAIKVLGDDFLGKIFFLMQKIFFLMQKIFSLRQKKFLFFPSRAYLIICV</sequence>
<accession>A0AA93BMM0</accession>
<comment type="caution">
    <text evidence="1">The sequence shown here is derived from an EMBL/GenBank/DDBJ whole genome shotgun (WGS) entry which is preliminary data.</text>
</comment>
<evidence type="ECO:0000313" key="2">
    <source>
        <dbReference type="Proteomes" id="UP000283672"/>
    </source>
</evidence>
<reference evidence="1 2" key="1">
    <citation type="submission" date="2018-08" db="EMBL/GenBank/DDBJ databases">
        <title>A genome reference for cultivated species of the human gut microbiota.</title>
        <authorList>
            <person name="Zou Y."/>
            <person name="Xue W."/>
            <person name="Luo G."/>
        </authorList>
    </citation>
    <scope>NUCLEOTIDE SEQUENCE [LARGE SCALE GENOMIC DNA]</scope>
    <source>
        <strain evidence="1 2">AF38-11</strain>
    </source>
</reference>
<organism evidence="1 2">
    <name type="scientific">Segatella copri</name>
    <dbReference type="NCBI Taxonomy" id="165179"/>
    <lineage>
        <taxon>Bacteria</taxon>
        <taxon>Pseudomonadati</taxon>
        <taxon>Bacteroidota</taxon>
        <taxon>Bacteroidia</taxon>
        <taxon>Bacteroidales</taxon>
        <taxon>Prevotellaceae</taxon>
        <taxon>Segatella</taxon>
    </lineage>
</organism>
<name>A0AA93BMM0_9BACT</name>